<evidence type="ECO:0000256" key="1">
    <source>
        <dbReference type="SAM" id="MobiDB-lite"/>
    </source>
</evidence>
<feature type="region of interest" description="Disordered" evidence="1">
    <location>
        <begin position="45"/>
        <end position="96"/>
    </location>
</feature>
<dbReference type="Proteomes" id="UP000236584">
    <property type="component" value="Chromosome"/>
</dbReference>
<dbReference type="RefSeq" id="WP_103424920.1">
    <property type="nucleotide sequence ID" value="NZ_CP026309.1"/>
</dbReference>
<dbReference type="AlphaFoldDB" id="A0A2I8VH26"/>
<dbReference type="GeneID" id="35591585"/>
<dbReference type="OrthoDB" id="351381at2157"/>
<gene>
    <name evidence="2" type="ORF">C2R22_05805</name>
</gene>
<name>A0A2I8VH26_9EURY</name>
<feature type="compositionally biased region" description="Basic and acidic residues" evidence="1">
    <location>
        <begin position="64"/>
        <end position="75"/>
    </location>
</feature>
<evidence type="ECO:0000313" key="2">
    <source>
        <dbReference type="EMBL" id="AUV81232.1"/>
    </source>
</evidence>
<keyword evidence="3" id="KW-1185">Reference proteome</keyword>
<organism evidence="2 3">
    <name type="scientific">Salinigranum rubrum</name>
    <dbReference type="NCBI Taxonomy" id="755307"/>
    <lineage>
        <taxon>Archaea</taxon>
        <taxon>Methanobacteriati</taxon>
        <taxon>Methanobacteriota</taxon>
        <taxon>Stenosarchaea group</taxon>
        <taxon>Halobacteria</taxon>
        <taxon>Halobacteriales</taxon>
        <taxon>Haloferacaceae</taxon>
        <taxon>Salinigranum</taxon>
    </lineage>
</organism>
<reference evidence="2 3" key="1">
    <citation type="submission" date="2018-01" db="EMBL/GenBank/DDBJ databases">
        <title>Complete genome sequence of Salinigranum rubrum GX10T, an extremely halophilic archaeon isolated from a marine solar saltern.</title>
        <authorList>
            <person name="Han S."/>
        </authorList>
    </citation>
    <scope>NUCLEOTIDE SEQUENCE [LARGE SCALE GENOMIC DNA]</scope>
    <source>
        <strain evidence="2 3">GX10</strain>
    </source>
</reference>
<dbReference type="EMBL" id="CP026309">
    <property type="protein sequence ID" value="AUV81232.1"/>
    <property type="molecule type" value="Genomic_DNA"/>
</dbReference>
<accession>A0A2I8VH26</accession>
<proteinExistence type="predicted"/>
<protein>
    <submittedName>
        <fullName evidence="2">Uncharacterized protein</fullName>
    </submittedName>
</protein>
<dbReference type="KEGG" id="srub:C2R22_05805"/>
<evidence type="ECO:0000313" key="3">
    <source>
        <dbReference type="Proteomes" id="UP000236584"/>
    </source>
</evidence>
<sequence>MTLYRVKTVNPGANSKQTTWVRATSRRDAEQFIREQYSRHYVESATPFETAPEDATVHTTTAAKTEDRRPERSEPADFGGGESTGVQDLLGGDDDE</sequence>